<dbReference type="EMBL" id="GBXM01098422">
    <property type="protein sequence ID" value="JAH10155.1"/>
    <property type="molecule type" value="Transcribed_RNA"/>
</dbReference>
<proteinExistence type="predicted"/>
<sequence length="25" mass="3079">MRELDMLCSRGWFCQCFFCFVFLPV</sequence>
<name>A0A0E9Q1D9_ANGAN</name>
<accession>A0A0E9Q1D9</accession>
<reference evidence="1" key="1">
    <citation type="submission" date="2014-11" db="EMBL/GenBank/DDBJ databases">
        <authorList>
            <person name="Amaro Gonzalez C."/>
        </authorList>
    </citation>
    <scope>NUCLEOTIDE SEQUENCE</scope>
</reference>
<protein>
    <submittedName>
        <fullName evidence="1">Uncharacterized protein</fullName>
    </submittedName>
</protein>
<organism evidence="1">
    <name type="scientific">Anguilla anguilla</name>
    <name type="common">European freshwater eel</name>
    <name type="synonym">Muraena anguilla</name>
    <dbReference type="NCBI Taxonomy" id="7936"/>
    <lineage>
        <taxon>Eukaryota</taxon>
        <taxon>Metazoa</taxon>
        <taxon>Chordata</taxon>
        <taxon>Craniata</taxon>
        <taxon>Vertebrata</taxon>
        <taxon>Euteleostomi</taxon>
        <taxon>Actinopterygii</taxon>
        <taxon>Neopterygii</taxon>
        <taxon>Teleostei</taxon>
        <taxon>Anguilliformes</taxon>
        <taxon>Anguillidae</taxon>
        <taxon>Anguilla</taxon>
    </lineage>
</organism>
<dbReference type="AlphaFoldDB" id="A0A0E9Q1D9"/>
<reference evidence="1" key="2">
    <citation type="journal article" date="2015" name="Fish Shellfish Immunol.">
        <title>Early steps in the European eel (Anguilla anguilla)-Vibrio vulnificus interaction in the gills: Role of the RtxA13 toxin.</title>
        <authorList>
            <person name="Callol A."/>
            <person name="Pajuelo D."/>
            <person name="Ebbesson L."/>
            <person name="Teles M."/>
            <person name="MacKenzie S."/>
            <person name="Amaro C."/>
        </authorList>
    </citation>
    <scope>NUCLEOTIDE SEQUENCE</scope>
</reference>
<evidence type="ECO:0000313" key="1">
    <source>
        <dbReference type="EMBL" id="JAH10155.1"/>
    </source>
</evidence>